<dbReference type="GO" id="GO:0097196">
    <property type="term" value="C:Shu complex"/>
    <property type="evidence" value="ECO:0007669"/>
    <property type="project" value="TreeGrafter"/>
</dbReference>
<keyword evidence="2" id="KW-1185">Reference proteome</keyword>
<evidence type="ECO:0000313" key="1">
    <source>
        <dbReference type="EMBL" id="GCC31851.1"/>
    </source>
</evidence>
<organism evidence="1 2">
    <name type="scientific">Chiloscyllium punctatum</name>
    <name type="common">Brownbanded bambooshark</name>
    <name type="synonym">Hemiscyllium punctatum</name>
    <dbReference type="NCBI Taxonomy" id="137246"/>
    <lineage>
        <taxon>Eukaryota</taxon>
        <taxon>Metazoa</taxon>
        <taxon>Chordata</taxon>
        <taxon>Craniata</taxon>
        <taxon>Vertebrata</taxon>
        <taxon>Chondrichthyes</taxon>
        <taxon>Elasmobranchii</taxon>
        <taxon>Galeomorphii</taxon>
        <taxon>Galeoidea</taxon>
        <taxon>Orectolobiformes</taxon>
        <taxon>Hemiscylliidae</taxon>
        <taxon>Chiloscyllium</taxon>
    </lineage>
</organism>
<dbReference type="STRING" id="137246.A0A401SNB4"/>
<dbReference type="Proteomes" id="UP000287033">
    <property type="component" value="Unassembled WGS sequence"/>
</dbReference>
<evidence type="ECO:0000313" key="2">
    <source>
        <dbReference type="Proteomes" id="UP000287033"/>
    </source>
</evidence>
<sequence>MAEVLLHVLGSYSDAESRTDVDRAWGAGDPGACLLLGEESRGRSSLLFLAAAEAAGHGGRRVLFLAPRPVQALPAPLLLLEPGSLRRVEFAYPRTADGLLRALATLHRSPRGGLPSLLLLDGLDRYLRGCGPETAQRAARIAALLRDSAGWLSQQQQPGARCHIIAALKAPMPEESASDSFLPIIERYFPVKCMVREELCEPEGVQRYLISFSGLATHDTEGPPESQKVEDCTWELLYEADKVTGIHLVARQAKQLGD</sequence>
<dbReference type="OrthoDB" id="67296at2759"/>
<dbReference type="OMA" id="FPAQCHI"/>
<comment type="caution">
    <text evidence="1">The sequence shown here is derived from an EMBL/GenBank/DDBJ whole genome shotgun (WGS) entry which is preliminary data.</text>
</comment>
<protein>
    <submittedName>
        <fullName evidence="1">Uncharacterized protein</fullName>
    </submittedName>
</protein>
<proteinExistence type="predicted"/>
<dbReference type="GO" id="GO:0003697">
    <property type="term" value="F:single-stranded DNA binding"/>
    <property type="evidence" value="ECO:0007669"/>
    <property type="project" value="TreeGrafter"/>
</dbReference>
<accession>A0A401SNB4</accession>
<dbReference type="EMBL" id="BEZZ01000394">
    <property type="protein sequence ID" value="GCC31851.1"/>
    <property type="molecule type" value="Genomic_DNA"/>
</dbReference>
<reference evidence="1 2" key="1">
    <citation type="journal article" date="2018" name="Nat. Ecol. Evol.">
        <title>Shark genomes provide insights into elasmobranch evolution and the origin of vertebrates.</title>
        <authorList>
            <person name="Hara Y"/>
            <person name="Yamaguchi K"/>
            <person name="Onimaru K"/>
            <person name="Kadota M"/>
            <person name="Koyanagi M"/>
            <person name="Keeley SD"/>
            <person name="Tatsumi K"/>
            <person name="Tanaka K"/>
            <person name="Motone F"/>
            <person name="Kageyama Y"/>
            <person name="Nozu R"/>
            <person name="Adachi N"/>
            <person name="Nishimura O"/>
            <person name="Nakagawa R"/>
            <person name="Tanegashima C"/>
            <person name="Kiyatake I"/>
            <person name="Matsumoto R"/>
            <person name="Murakumo K"/>
            <person name="Nishida K"/>
            <person name="Terakita A"/>
            <person name="Kuratani S"/>
            <person name="Sato K"/>
            <person name="Hyodo S Kuraku.S."/>
        </authorList>
    </citation>
    <scope>NUCLEOTIDE SEQUENCE [LARGE SCALE GENOMIC DNA]</scope>
</reference>
<dbReference type="AlphaFoldDB" id="A0A401SNB4"/>
<dbReference type="GO" id="GO:0000724">
    <property type="term" value="P:double-strand break repair via homologous recombination"/>
    <property type="evidence" value="ECO:0007669"/>
    <property type="project" value="TreeGrafter"/>
</dbReference>
<dbReference type="PANTHER" id="PTHR28653:SF1">
    <property type="entry name" value="ATPASE SWSAP1"/>
    <property type="match status" value="1"/>
</dbReference>
<gene>
    <name evidence="1" type="ORF">chiPu_0010311</name>
</gene>
<dbReference type="PANTHER" id="PTHR28653">
    <property type="match status" value="1"/>
</dbReference>
<name>A0A401SNB4_CHIPU</name>